<dbReference type="EMBL" id="ANNX02000012">
    <property type="protein sequence ID" value="KYC43998.1"/>
    <property type="molecule type" value="Genomic_DNA"/>
</dbReference>
<dbReference type="SUPFAM" id="SSF103196">
    <property type="entry name" value="Roadblock/LC7 domain"/>
    <property type="match status" value="1"/>
</dbReference>
<name>A0A139XH26_9CYAN</name>
<gene>
    <name evidence="2" type="ORF">WA1_02305</name>
</gene>
<comment type="caution">
    <text evidence="2">The sequence shown here is derived from an EMBL/GenBank/DDBJ whole genome shotgun (WGS) entry which is preliminary data.</text>
</comment>
<dbReference type="AlphaFoldDB" id="A0A139XH26"/>
<dbReference type="SMART" id="SM00960">
    <property type="entry name" value="Robl_LC7"/>
    <property type="match status" value="1"/>
</dbReference>
<dbReference type="PANTHER" id="PTHR36222">
    <property type="entry name" value="SERINE PROTEASE INHIBITOR RV3364C"/>
    <property type="match status" value="1"/>
</dbReference>
<dbReference type="STRING" id="128403.WA1_02305"/>
<evidence type="ECO:0000313" key="2">
    <source>
        <dbReference type="EMBL" id="KYC43998.1"/>
    </source>
</evidence>
<dbReference type="PANTHER" id="PTHR36222:SF1">
    <property type="entry name" value="SERINE PROTEASE INHIBITOR RV3364C"/>
    <property type="match status" value="1"/>
</dbReference>
<sequence length="132" mass="13965">MVINTNKLNTILQNFVTSVSNVQGAMIVSAQGLPLASHLPSEGAEQETVSAISATMSTVAETIATEFNQGFVEQIYVESNQGLSIVTTCSTDAMLFVVASGSNKGVLLLEIKRMIPEIKAALEGRSRGNYVA</sequence>
<proteinExistence type="predicted"/>
<dbReference type="Pfam" id="PF03259">
    <property type="entry name" value="Robl_LC7"/>
    <property type="match status" value="1"/>
</dbReference>
<dbReference type="InterPro" id="IPR004942">
    <property type="entry name" value="Roadblock/LAMTOR2_dom"/>
</dbReference>
<evidence type="ECO:0000313" key="3">
    <source>
        <dbReference type="Proteomes" id="UP000076925"/>
    </source>
</evidence>
<keyword evidence="3" id="KW-1185">Reference proteome</keyword>
<dbReference type="Proteomes" id="UP000076925">
    <property type="component" value="Unassembled WGS sequence"/>
</dbReference>
<protein>
    <recommendedName>
        <fullName evidence="1">Roadblock/LAMTOR2 domain-containing protein</fullName>
    </recommendedName>
</protein>
<dbReference type="InterPro" id="IPR053141">
    <property type="entry name" value="Mycobact_SerProt_Inhib_Rv3364c"/>
</dbReference>
<evidence type="ECO:0000259" key="1">
    <source>
        <dbReference type="SMART" id="SM00960"/>
    </source>
</evidence>
<organism evidence="2 3">
    <name type="scientific">Scytonema hofmannii PCC 7110</name>
    <dbReference type="NCBI Taxonomy" id="128403"/>
    <lineage>
        <taxon>Bacteria</taxon>
        <taxon>Bacillati</taxon>
        <taxon>Cyanobacteriota</taxon>
        <taxon>Cyanophyceae</taxon>
        <taxon>Nostocales</taxon>
        <taxon>Scytonemataceae</taxon>
        <taxon>Scytonema</taxon>
    </lineage>
</organism>
<reference evidence="2 3" key="1">
    <citation type="journal article" date="2013" name="Genome Biol. Evol.">
        <title>Genomes of Stigonematalean cyanobacteria (subsection V) and the evolution of oxygenic photosynthesis from prokaryotes to plastids.</title>
        <authorList>
            <person name="Dagan T."/>
            <person name="Roettger M."/>
            <person name="Stucken K."/>
            <person name="Landan G."/>
            <person name="Koch R."/>
            <person name="Major P."/>
            <person name="Gould S.B."/>
            <person name="Goremykin V.V."/>
            <person name="Rippka R."/>
            <person name="Tandeau de Marsac N."/>
            <person name="Gugger M."/>
            <person name="Lockhart P.J."/>
            <person name="Allen J.F."/>
            <person name="Brune I."/>
            <person name="Maus I."/>
            <person name="Puhler A."/>
            <person name="Martin W.F."/>
        </authorList>
    </citation>
    <scope>NUCLEOTIDE SEQUENCE [LARGE SCALE GENOMIC DNA]</scope>
    <source>
        <strain evidence="2 3">PCC 7110</strain>
    </source>
</reference>
<accession>A0A139XH26</accession>
<dbReference type="Gene3D" id="3.30.450.30">
    <property type="entry name" value="Dynein light chain 2a, cytoplasmic"/>
    <property type="match status" value="1"/>
</dbReference>
<feature type="domain" description="Roadblock/LAMTOR2" evidence="1">
    <location>
        <begin position="9"/>
        <end position="99"/>
    </location>
</feature>
<dbReference type="RefSeq" id="WP_017741286.1">
    <property type="nucleotide sequence ID" value="NZ_KQ976354.1"/>
</dbReference>